<organism evidence="1 2">
    <name type="scientific">Couchioplanes caeruleus subsp. caeruleus</name>
    <dbReference type="NCBI Taxonomy" id="56427"/>
    <lineage>
        <taxon>Bacteria</taxon>
        <taxon>Bacillati</taxon>
        <taxon>Actinomycetota</taxon>
        <taxon>Actinomycetes</taxon>
        <taxon>Micromonosporales</taxon>
        <taxon>Micromonosporaceae</taxon>
        <taxon>Couchioplanes</taxon>
    </lineage>
</organism>
<gene>
    <name evidence="1" type="ORF">BG844_09285</name>
</gene>
<comment type="caution">
    <text evidence="1">The sequence shown here is derived from an EMBL/GenBank/DDBJ whole genome shotgun (WGS) entry which is preliminary data.</text>
</comment>
<keyword evidence="2" id="KW-1185">Reference proteome</keyword>
<dbReference type="EMBL" id="MEIA01000096">
    <property type="protein sequence ID" value="OJF14517.1"/>
    <property type="molecule type" value="Genomic_DNA"/>
</dbReference>
<dbReference type="RefSeq" id="WP_071804553.1">
    <property type="nucleotide sequence ID" value="NZ_MEIA01000096.1"/>
</dbReference>
<proteinExistence type="predicted"/>
<name>A0A1K0FNV1_9ACTN</name>
<dbReference type="AlphaFoldDB" id="A0A1K0FNV1"/>
<accession>A0A1K0FNV1</accession>
<evidence type="ECO:0000313" key="2">
    <source>
        <dbReference type="Proteomes" id="UP000182486"/>
    </source>
</evidence>
<protein>
    <submittedName>
        <fullName evidence="1">Uncharacterized protein</fullName>
    </submittedName>
</protein>
<evidence type="ECO:0000313" key="1">
    <source>
        <dbReference type="EMBL" id="OJF14517.1"/>
    </source>
</evidence>
<sequence>MTLDLYTRPDVDLIDDECGHTIVTISGERQHHEIPDDGAPHSPTSECGCGPQRHLVGGHTVYEHVDQDLC</sequence>
<dbReference type="Proteomes" id="UP000182486">
    <property type="component" value="Unassembled WGS sequence"/>
</dbReference>
<reference evidence="1 2" key="1">
    <citation type="submission" date="2016-09" db="EMBL/GenBank/DDBJ databases">
        <title>Couchioplanes caeruleus draft genome sequence.</title>
        <authorList>
            <person name="Sheehan J."/>
            <person name="Caffrey P."/>
        </authorList>
    </citation>
    <scope>NUCLEOTIDE SEQUENCE [LARGE SCALE GENOMIC DNA]</scope>
    <source>
        <strain evidence="1 2">DSM 43634</strain>
    </source>
</reference>